<dbReference type="Proteomes" id="UP001055108">
    <property type="component" value="Unassembled WGS sequence"/>
</dbReference>
<accession>A0AA37MBR1</accession>
<evidence type="ECO:0000313" key="3">
    <source>
        <dbReference type="EMBL" id="GJD80162.1"/>
    </source>
</evidence>
<dbReference type="RefSeq" id="WP_238304044.1">
    <property type="nucleotide sequence ID" value="NZ_BPQM01000084.1"/>
</dbReference>
<gene>
    <name evidence="3" type="ORF">NBEOAGPD_3401</name>
</gene>
<name>A0AA37MBR1_9HYPH</name>
<evidence type="ECO:0000313" key="4">
    <source>
        <dbReference type="Proteomes" id="UP001055108"/>
    </source>
</evidence>
<dbReference type="AlphaFoldDB" id="A0AA37MBR1"/>
<evidence type="ECO:0000256" key="2">
    <source>
        <dbReference type="SAM" id="Phobius"/>
    </source>
</evidence>
<reference evidence="3" key="2">
    <citation type="submission" date="2021-08" db="EMBL/GenBank/DDBJ databases">
        <authorList>
            <person name="Tani A."/>
            <person name="Ola A."/>
            <person name="Ogura Y."/>
            <person name="Katsura K."/>
            <person name="Hayashi T."/>
        </authorList>
    </citation>
    <scope>NUCLEOTIDE SEQUENCE</scope>
    <source>
        <strain evidence="3">NBRC 103626</strain>
    </source>
</reference>
<reference evidence="3" key="1">
    <citation type="journal article" date="2016" name="Front. Microbiol.">
        <title>Genome Sequence of the Piezophilic, Mesophilic Sulfate-Reducing Bacterium Desulfovibrio indicus J2T.</title>
        <authorList>
            <person name="Cao J."/>
            <person name="Maignien L."/>
            <person name="Shao Z."/>
            <person name="Alain K."/>
            <person name="Jebbar M."/>
        </authorList>
    </citation>
    <scope>NUCLEOTIDE SEQUENCE</scope>
    <source>
        <strain evidence="3">NBRC 103626</strain>
    </source>
</reference>
<organism evidence="3 4">
    <name type="scientific">Methylobacterium gregans</name>
    <dbReference type="NCBI Taxonomy" id="374424"/>
    <lineage>
        <taxon>Bacteria</taxon>
        <taxon>Pseudomonadati</taxon>
        <taxon>Pseudomonadota</taxon>
        <taxon>Alphaproteobacteria</taxon>
        <taxon>Hyphomicrobiales</taxon>
        <taxon>Methylobacteriaceae</taxon>
        <taxon>Methylobacterium</taxon>
    </lineage>
</organism>
<keyword evidence="2" id="KW-1133">Transmembrane helix</keyword>
<sequence length="117" mass="12072">MTEDLAPSRRPTARGLSFRRRSRIVPGPLRPAQMRVGSGVAAGMLTGALLGLAFLAAFTLPFVRLGGSAGDAEPRPARAAVRTSAAQADRGPEAGMAAPERTAVREVPDGPAGGRRN</sequence>
<proteinExistence type="predicted"/>
<evidence type="ECO:0000256" key="1">
    <source>
        <dbReference type="SAM" id="MobiDB-lite"/>
    </source>
</evidence>
<dbReference type="EMBL" id="BPQM01000084">
    <property type="protein sequence ID" value="GJD80162.1"/>
    <property type="molecule type" value="Genomic_DNA"/>
</dbReference>
<comment type="caution">
    <text evidence="3">The sequence shown here is derived from an EMBL/GenBank/DDBJ whole genome shotgun (WGS) entry which is preliminary data.</text>
</comment>
<keyword evidence="4" id="KW-1185">Reference proteome</keyword>
<feature type="transmembrane region" description="Helical" evidence="2">
    <location>
        <begin position="36"/>
        <end position="58"/>
    </location>
</feature>
<feature type="compositionally biased region" description="Low complexity" evidence="1">
    <location>
        <begin position="77"/>
        <end position="89"/>
    </location>
</feature>
<feature type="region of interest" description="Disordered" evidence="1">
    <location>
        <begin position="67"/>
        <end position="117"/>
    </location>
</feature>
<keyword evidence="2" id="KW-0812">Transmembrane</keyword>
<protein>
    <submittedName>
        <fullName evidence="3">Uncharacterized protein</fullName>
    </submittedName>
</protein>
<keyword evidence="2" id="KW-0472">Membrane</keyword>
<feature type="region of interest" description="Disordered" evidence="1">
    <location>
        <begin position="1"/>
        <end position="24"/>
    </location>
</feature>